<sequence length="324" mass="35562">MTGELVVEVDNISKRYRYRGSEKIALSNLSFSLSQGQILGLLGPNGAGKSTALRILTTLLKPDQGNAVIGGYDVLKQVRQVRQKIGYVPQAGTLMDESVVADEMILQGRCFGLDKTQSWSRACALLDQLGIPDLFNKKAGDLSGGQRRRVDIAMGLMNEPIIAFLDEPSVGLDPDARQELIDLILRIRDTRGTSFVVTTHYIEEAEQLADQITIIDGGIKIEEGTPHELSRKYALSTVTFTVFGMGIEKAVAGIATFPDVASITWEHTENRRYLIRYRTNAAAELIPVVASFLESRKINIESVDMEKGSLNKAFLTITGKETAV</sequence>
<dbReference type="InterPro" id="IPR003593">
    <property type="entry name" value="AAA+_ATPase"/>
</dbReference>
<evidence type="ECO:0000256" key="6">
    <source>
        <dbReference type="ARBA" id="ARBA00023251"/>
    </source>
</evidence>
<evidence type="ECO:0000256" key="4">
    <source>
        <dbReference type="ARBA" id="ARBA00022741"/>
    </source>
</evidence>
<dbReference type="Pfam" id="PF00005">
    <property type="entry name" value="ABC_tran"/>
    <property type="match status" value="1"/>
</dbReference>
<dbReference type="SUPFAM" id="SSF52540">
    <property type="entry name" value="P-loop containing nucleoside triphosphate hydrolases"/>
    <property type="match status" value="1"/>
</dbReference>
<evidence type="ECO:0000313" key="9">
    <source>
        <dbReference type="Proteomes" id="UP000028569"/>
    </source>
</evidence>
<evidence type="ECO:0000256" key="1">
    <source>
        <dbReference type="ARBA" id="ARBA00004202"/>
    </source>
</evidence>
<dbReference type="InterPro" id="IPR017871">
    <property type="entry name" value="ABC_transporter-like_CS"/>
</dbReference>
<dbReference type="Proteomes" id="UP000028569">
    <property type="component" value="Chromosome"/>
</dbReference>
<dbReference type="PANTHER" id="PTHR42711:SF5">
    <property type="entry name" value="ABC TRANSPORTER ATP-BINDING PROTEIN NATA"/>
    <property type="match status" value="1"/>
</dbReference>
<dbReference type="EMBL" id="CP006018">
    <property type="protein sequence ID" value="AIC92071.1"/>
    <property type="molecule type" value="Genomic_DNA"/>
</dbReference>
<dbReference type="GO" id="GO:0046677">
    <property type="term" value="P:response to antibiotic"/>
    <property type="evidence" value="ECO:0007669"/>
    <property type="project" value="UniProtKB-KW"/>
</dbReference>
<keyword evidence="3" id="KW-0813">Transport</keyword>
<dbReference type="SMART" id="SM00382">
    <property type="entry name" value="AAA"/>
    <property type="match status" value="1"/>
</dbReference>
<dbReference type="InterPro" id="IPR003439">
    <property type="entry name" value="ABC_transporter-like_ATP-bd"/>
</dbReference>
<dbReference type="EC" id="3.6.3.28" evidence="8"/>
<evidence type="ECO:0000259" key="7">
    <source>
        <dbReference type="PROSITE" id="PS50893"/>
    </source>
</evidence>
<dbReference type="PROSITE" id="PS00211">
    <property type="entry name" value="ABC_TRANSPORTER_1"/>
    <property type="match status" value="1"/>
</dbReference>
<proteinExistence type="inferred from homology"/>
<keyword evidence="5" id="KW-0067">ATP-binding</keyword>
<feature type="domain" description="ABC transporter" evidence="7">
    <location>
        <begin position="7"/>
        <end position="242"/>
    </location>
</feature>
<evidence type="ECO:0000256" key="3">
    <source>
        <dbReference type="ARBA" id="ARBA00022448"/>
    </source>
</evidence>
<dbReference type="PANTHER" id="PTHR42711">
    <property type="entry name" value="ABC TRANSPORTER ATP-BINDING PROTEIN"/>
    <property type="match status" value="1"/>
</dbReference>
<dbReference type="KEGG" id="bii:BINDI_0799"/>
<dbReference type="Gene3D" id="3.40.50.300">
    <property type="entry name" value="P-loop containing nucleotide triphosphate hydrolases"/>
    <property type="match status" value="1"/>
</dbReference>
<evidence type="ECO:0000313" key="8">
    <source>
        <dbReference type="EMBL" id="AIC92071.1"/>
    </source>
</evidence>
<dbReference type="OrthoDB" id="9804819at2"/>
<dbReference type="InterPro" id="IPR050763">
    <property type="entry name" value="ABC_transporter_ATP-binding"/>
</dbReference>
<name>A0A087VUQ2_9BIFI</name>
<evidence type="ECO:0000256" key="2">
    <source>
        <dbReference type="ARBA" id="ARBA00005417"/>
    </source>
</evidence>
<keyword evidence="6" id="KW-0046">Antibiotic resistance</keyword>
<comment type="similarity">
    <text evidence="2">Belongs to the ABC transporter superfamily.</text>
</comment>
<evidence type="ECO:0000256" key="5">
    <source>
        <dbReference type="ARBA" id="ARBA00022840"/>
    </source>
</evidence>
<protein>
    <submittedName>
        <fullName evidence="8">Daunorubicin resistance ABC transporter ATPase</fullName>
        <ecNumber evidence="8">3.6.3.28</ecNumber>
    </submittedName>
</protein>
<dbReference type="PROSITE" id="PS50893">
    <property type="entry name" value="ABC_TRANSPORTER_2"/>
    <property type="match status" value="1"/>
</dbReference>
<dbReference type="AlphaFoldDB" id="A0A087VUQ2"/>
<keyword evidence="4" id="KW-0547">Nucleotide-binding</keyword>
<dbReference type="RefSeq" id="WP_052108775.1">
    <property type="nucleotide sequence ID" value="NZ_CP006018.1"/>
</dbReference>
<dbReference type="InterPro" id="IPR027417">
    <property type="entry name" value="P-loop_NTPase"/>
</dbReference>
<dbReference type="GO" id="GO:0016887">
    <property type="term" value="F:ATP hydrolysis activity"/>
    <property type="evidence" value="ECO:0007669"/>
    <property type="project" value="InterPro"/>
</dbReference>
<organism evidence="8 9">
    <name type="scientific">Bifidobacterium [indicum] DSM 20214 = LMG 11587</name>
    <dbReference type="NCBI Taxonomy" id="1341694"/>
    <lineage>
        <taxon>Bacteria</taxon>
        <taxon>Bacillati</taxon>
        <taxon>Actinomycetota</taxon>
        <taxon>Actinomycetes</taxon>
        <taxon>Bifidobacteriales</taxon>
        <taxon>Bifidobacteriaceae</taxon>
        <taxon>Bifidobacterium</taxon>
    </lineage>
</organism>
<comment type="subcellular location">
    <subcellularLocation>
        <location evidence="1">Cell membrane</location>
        <topology evidence="1">Peripheral membrane protein</topology>
    </subcellularLocation>
</comment>
<accession>A0A087VUQ2</accession>
<dbReference type="GO" id="GO:0005524">
    <property type="term" value="F:ATP binding"/>
    <property type="evidence" value="ECO:0007669"/>
    <property type="project" value="UniProtKB-KW"/>
</dbReference>
<dbReference type="HOGENOM" id="CLU_000604_1_2_11"/>
<reference evidence="8 9" key="1">
    <citation type="journal article" date="2014" name="Appl. Environ. Microbiol.">
        <title>Genomic encyclopedia of type strains of the genus Bifidobacterium.</title>
        <authorList>
            <person name="Milani C."/>
            <person name="Lugli G.A."/>
            <person name="Duranti S."/>
            <person name="Turroni F."/>
            <person name="Bottacini F."/>
            <person name="Mangifesta M."/>
            <person name="Sanchez B."/>
            <person name="Viappiani A."/>
            <person name="Mancabelli L."/>
            <person name="Taminiau B."/>
            <person name="Delcenserie V."/>
            <person name="Barrangou R."/>
            <person name="Margolles A."/>
            <person name="van Sinderen D."/>
            <person name="Ventura M."/>
        </authorList>
    </citation>
    <scope>NUCLEOTIDE SEQUENCE [LARGE SCALE GENOMIC DNA]</scope>
    <source>
        <strain evidence="8 9">LMG 11587</strain>
    </source>
</reference>
<keyword evidence="9" id="KW-1185">Reference proteome</keyword>
<gene>
    <name evidence="8" type="ORF">BINDI_0799</name>
</gene>
<keyword evidence="8" id="KW-0378">Hydrolase</keyword>
<dbReference type="GO" id="GO:0005886">
    <property type="term" value="C:plasma membrane"/>
    <property type="evidence" value="ECO:0007669"/>
    <property type="project" value="UniProtKB-SubCell"/>
</dbReference>